<dbReference type="AlphaFoldDB" id="A0AAE9MPS0"/>
<sequence>MPKKYFFLLFLNIHFITYGQENYPVPPKNSNSLFYIQHSNNFNTYVYDVNLKNSKLNTKKPIKEYRILYTKNAEVKPLTPTQKRLAYGMVLLNADDNSFKFRLAASSKLVFNLEKKNNRYKIFVNHNTTKIYLDRMFLNINGTGLSTEIKSVILYGKDYNTNKKIEIKVEDF</sequence>
<evidence type="ECO:0000313" key="2">
    <source>
        <dbReference type="EMBL" id="UTD16326.1"/>
    </source>
</evidence>
<dbReference type="Pfam" id="PF16117">
    <property type="entry name" value="DUF4833"/>
    <property type="match status" value="1"/>
</dbReference>
<dbReference type="InterPro" id="IPR032269">
    <property type="entry name" value="DUF4833"/>
</dbReference>
<protein>
    <submittedName>
        <fullName evidence="2">DUF4833 domain-containing protein</fullName>
    </submittedName>
</protein>
<name>A0AAE9MPS0_9FLAO</name>
<feature type="domain" description="DUF4833" evidence="1">
    <location>
        <begin position="34"/>
        <end position="165"/>
    </location>
</feature>
<dbReference type="RefSeq" id="WP_173359899.1">
    <property type="nucleotide sequence ID" value="NZ_CP050861.1"/>
</dbReference>
<evidence type="ECO:0000313" key="3">
    <source>
        <dbReference type="Proteomes" id="UP001056837"/>
    </source>
</evidence>
<dbReference type="EMBL" id="CP050861">
    <property type="protein sequence ID" value="UTD16326.1"/>
    <property type="molecule type" value="Genomic_DNA"/>
</dbReference>
<reference evidence="2" key="1">
    <citation type="submission" date="2020-04" db="EMBL/GenBank/DDBJ databases">
        <title>Tenacibaculum mesophilum bac2.</title>
        <authorList>
            <person name="Li M."/>
        </authorList>
    </citation>
    <scope>NUCLEOTIDE SEQUENCE</scope>
    <source>
        <strain evidence="2">Bac2</strain>
    </source>
</reference>
<proteinExistence type="predicted"/>
<organism evidence="2 3">
    <name type="scientific">Tenacibaculum mesophilum</name>
    <dbReference type="NCBI Taxonomy" id="104268"/>
    <lineage>
        <taxon>Bacteria</taxon>
        <taxon>Pseudomonadati</taxon>
        <taxon>Bacteroidota</taxon>
        <taxon>Flavobacteriia</taxon>
        <taxon>Flavobacteriales</taxon>
        <taxon>Flavobacteriaceae</taxon>
        <taxon>Tenacibaculum</taxon>
    </lineage>
</organism>
<dbReference type="Proteomes" id="UP001056837">
    <property type="component" value="Chromosome"/>
</dbReference>
<evidence type="ECO:0000259" key="1">
    <source>
        <dbReference type="Pfam" id="PF16117"/>
    </source>
</evidence>
<accession>A0AAE9MPS0</accession>
<gene>
    <name evidence="2" type="ORF">HER15_12970</name>
</gene>